<sequence length="172" mass="19368">MVQELDALERNKTWEVVDLLKGKKAIGCRWVFKIKLKADASSYGWLVQQVDINNAFLHGFLNEDIYMHAPDGYLVQPGQLSSHSSVPLSDPEPYRFLVGRLLYLSFTLPDMSFGAQQLSQFVHAPCKHHMEAALHLVCYLKGCPECGLFFPVSNSFTISAYYDADWASCADS</sequence>
<protein>
    <submittedName>
        <fullName evidence="2">Uncharacterized protein LOC105168619</fullName>
    </submittedName>
</protein>
<reference evidence="2" key="1">
    <citation type="submission" date="2025-08" db="UniProtKB">
        <authorList>
            <consortium name="RefSeq"/>
        </authorList>
    </citation>
    <scope>IDENTIFICATION</scope>
</reference>
<keyword evidence="1" id="KW-1185">Reference proteome</keyword>
<evidence type="ECO:0000313" key="2">
    <source>
        <dbReference type="RefSeq" id="XP_011087057.1"/>
    </source>
</evidence>
<organism evidence="1 2">
    <name type="scientific">Sesamum indicum</name>
    <name type="common">Oriental sesame</name>
    <name type="synonym">Sesamum orientale</name>
    <dbReference type="NCBI Taxonomy" id="4182"/>
    <lineage>
        <taxon>Eukaryota</taxon>
        <taxon>Viridiplantae</taxon>
        <taxon>Streptophyta</taxon>
        <taxon>Embryophyta</taxon>
        <taxon>Tracheophyta</taxon>
        <taxon>Spermatophyta</taxon>
        <taxon>Magnoliopsida</taxon>
        <taxon>eudicotyledons</taxon>
        <taxon>Gunneridae</taxon>
        <taxon>Pentapetalae</taxon>
        <taxon>asterids</taxon>
        <taxon>lamiids</taxon>
        <taxon>Lamiales</taxon>
        <taxon>Pedaliaceae</taxon>
        <taxon>Sesamum</taxon>
    </lineage>
</organism>
<dbReference type="PANTHER" id="PTHR11439">
    <property type="entry name" value="GAG-POL-RELATED RETROTRANSPOSON"/>
    <property type="match status" value="1"/>
</dbReference>
<dbReference type="AlphaFoldDB" id="A0A6I9TZU7"/>
<dbReference type="KEGG" id="sind:105168619"/>
<dbReference type="OrthoDB" id="850529at2759"/>
<gene>
    <name evidence="2" type="primary">LOC105168619</name>
</gene>
<name>A0A6I9TZU7_SESIN</name>
<dbReference type="GeneID" id="105168619"/>
<dbReference type="InParanoid" id="A0A6I9TZU7"/>
<proteinExistence type="predicted"/>
<dbReference type="RefSeq" id="XP_011087057.1">
    <property type="nucleotide sequence ID" value="XM_011088755.1"/>
</dbReference>
<dbReference type="PANTHER" id="PTHR11439:SF470">
    <property type="entry name" value="CYSTEINE-RICH RLK (RECEPTOR-LIKE PROTEIN KINASE) 8"/>
    <property type="match status" value="1"/>
</dbReference>
<dbReference type="Proteomes" id="UP000504604">
    <property type="component" value="Linkage group LG8"/>
</dbReference>
<evidence type="ECO:0000313" key="1">
    <source>
        <dbReference type="Proteomes" id="UP000504604"/>
    </source>
</evidence>
<accession>A0A6I9TZU7</accession>